<dbReference type="PANTHER" id="PTHR31189:SF35">
    <property type="entry name" value="12S SEED STORAGE PROTEIN CRB"/>
    <property type="match status" value="1"/>
</dbReference>
<evidence type="ECO:0000256" key="6">
    <source>
        <dbReference type="ARBA" id="ARBA00023129"/>
    </source>
</evidence>
<comment type="function">
    <text evidence="1">Seed storage protein.</text>
</comment>
<dbReference type="Gramene" id="ONIVA01G36150.1">
    <property type="protein sequence ID" value="ONIVA01G36150.1"/>
    <property type="gene ID" value="ONIVA01G36150"/>
</dbReference>
<dbReference type="InterPro" id="IPR006044">
    <property type="entry name" value="11S_seedstore_pln"/>
</dbReference>
<feature type="domain" description="Cupin type-1" evidence="8">
    <location>
        <begin position="2"/>
        <end position="113"/>
    </location>
</feature>
<dbReference type="OMA" id="HAYSNFQ"/>
<keyword evidence="10" id="KW-1185">Reference proteome</keyword>
<evidence type="ECO:0000256" key="5">
    <source>
        <dbReference type="ARBA" id="ARBA00022761"/>
    </source>
</evidence>
<evidence type="ECO:0000256" key="7">
    <source>
        <dbReference type="ARBA" id="ARBA00023157"/>
    </source>
</evidence>
<keyword evidence="5" id="KW-0758">Storage protein</keyword>
<dbReference type="PANTHER" id="PTHR31189">
    <property type="entry name" value="OS03G0336100 PROTEIN-RELATED"/>
    <property type="match status" value="1"/>
</dbReference>
<name>A0A0E0FTH3_ORYNI</name>
<protein>
    <recommendedName>
        <fullName evidence="8">Cupin type-1 domain-containing protein</fullName>
    </recommendedName>
</protein>
<sequence length="143" mass="16406">MRNIDNPNLANTYNTRAGRITYLNVQKFPILNLLQMSAVKVNLYQNALLSPFWNINAHSIVYITQGRAGFKLSTTMERQCLMESQIVGKNSIFRALPNNVLANAYRISREEARRLKHNRRVESGVFTPSHAYRSFQDIMTASL</sequence>
<dbReference type="Gene3D" id="2.60.120.10">
    <property type="entry name" value="Jelly Rolls"/>
    <property type="match status" value="2"/>
</dbReference>
<evidence type="ECO:0000256" key="3">
    <source>
        <dbReference type="ARBA" id="ARBA00011818"/>
    </source>
</evidence>
<dbReference type="InterPro" id="IPR050253">
    <property type="entry name" value="Seed_Storage-Functional"/>
</dbReference>
<evidence type="ECO:0000256" key="1">
    <source>
        <dbReference type="ARBA" id="ARBA00003839"/>
    </source>
</evidence>
<reference evidence="9" key="2">
    <citation type="submission" date="2018-04" db="EMBL/GenBank/DDBJ databases">
        <title>OnivRS2 (Oryza nivara Reference Sequence Version 2).</title>
        <authorList>
            <person name="Zhang J."/>
            <person name="Kudrna D."/>
            <person name="Lee S."/>
            <person name="Talag J."/>
            <person name="Rajasekar S."/>
            <person name="Welchert J."/>
            <person name="Hsing Y.-I."/>
            <person name="Wing R.A."/>
        </authorList>
    </citation>
    <scope>NUCLEOTIDE SEQUENCE [LARGE SCALE GENOMIC DNA]</scope>
</reference>
<evidence type="ECO:0000313" key="9">
    <source>
        <dbReference type="EnsemblPlants" id="ONIVA01G36150.1"/>
    </source>
</evidence>
<dbReference type="InterPro" id="IPR014710">
    <property type="entry name" value="RmlC-like_jellyroll"/>
</dbReference>
<dbReference type="Proteomes" id="UP000006591">
    <property type="component" value="Chromosome 1"/>
</dbReference>
<dbReference type="SUPFAM" id="SSF51182">
    <property type="entry name" value="RmlC-like cupins"/>
    <property type="match status" value="1"/>
</dbReference>
<organism evidence="9">
    <name type="scientific">Oryza nivara</name>
    <name type="common">Indian wild rice</name>
    <name type="synonym">Oryza sativa f. spontanea</name>
    <dbReference type="NCBI Taxonomy" id="4536"/>
    <lineage>
        <taxon>Eukaryota</taxon>
        <taxon>Viridiplantae</taxon>
        <taxon>Streptophyta</taxon>
        <taxon>Embryophyta</taxon>
        <taxon>Tracheophyta</taxon>
        <taxon>Spermatophyta</taxon>
        <taxon>Magnoliopsida</taxon>
        <taxon>Liliopsida</taxon>
        <taxon>Poales</taxon>
        <taxon>Poaceae</taxon>
        <taxon>BOP clade</taxon>
        <taxon>Oryzoideae</taxon>
        <taxon>Oryzeae</taxon>
        <taxon>Oryzinae</taxon>
        <taxon>Oryza</taxon>
    </lineage>
</organism>
<dbReference type="InterPro" id="IPR011051">
    <property type="entry name" value="RmlC_Cupin_sf"/>
</dbReference>
<dbReference type="PRINTS" id="PR00439">
    <property type="entry name" value="11SGLOBULIN"/>
</dbReference>
<dbReference type="EnsemblPlants" id="ONIVA01G36150.1">
    <property type="protein sequence ID" value="ONIVA01G36150.1"/>
    <property type="gene ID" value="ONIVA01G36150"/>
</dbReference>
<accession>A0A0E0FTH3</accession>
<dbReference type="SMART" id="SM00835">
    <property type="entry name" value="Cupin_1"/>
    <property type="match status" value="1"/>
</dbReference>
<comment type="subunit">
    <text evidence="3">Hexamer; each subunit is composed of an acidic and a basic chain derived from a single precursor and linked by a disulfide bond.</text>
</comment>
<reference evidence="9" key="1">
    <citation type="submission" date="2015-04" db="UniProtKB">
        <authorList>
            <consortium name="EnsemblPlants"/>
        </authorList>
    </citation>
    <scope>IDENTIFICATION</scope>
    <source>
        <strain evidence="9">SL10</strain>
    </source>
</reference>
<dbReference type="GO" id="GO:0045735">
    <property type="term" value="F:nutrient reservoir activity"/>
    <property type="evidence" value="ECO:0007669"/>
    <property type="project" value="UniProtKB-KW"/>
</dbReference>
<dbReference type="STRING" id="4536.A0A0E0FTH3"/>
<dbReference type="InterPro" id="IPR006045">
    <property type="entry name" value="Cupin_1"/>
</dbReference>
<keyword evidence="7" id="KW-1015">Disulfide bond</keyword>
<evidence type="ECO:0000256" key="4">
    <source>
        <dbReference type="ARBA" id="ARBA00022729"/>
    </source>
</evidence>
<dbReference type="GO" id="GO:0048316">
    <property type="term" value="P:seed development"/>
    <property type="evidence" value="ECO:0007669"/>
    <property type="project" value="UniProtKB-ARBA"/>
</dbReference>
<keyword evidence="6" id="KW-0708">Seed storage protein</keyword>
<evidence type="ECO:0000259" key="8">
    <source>
        <dbReference type="SMART" id="SM00835"/>
    </source>
</evidence>
<dbReference type="AlphaFoldDB" id="A0A0E0FTH3"/>
<keyword evidence="4" id="KW-0732">Signal</keyword>
<evidence type="ECO:0000313" key="10">
    <source>
        <dbReference type="Proteomes" id="UP000006591"/>
    </source>
</evidence>
<proteinExistence type="inferred from homology"/>
<comment type="similarity">
    <text evidence="2">Belongs to the 11S seed storage protein (globulins) family.</text>
</comment>
<evidence type="ECO:0000256" key="2">
    <source>
        <dbReference type="ARBA" id="ARBA00007178"/>
    </source>
</evidence>
<dbReference type="Pfam" id="PF00190">
    <property type="entry name" value="Cupin_1"/>
    <property type="match status" value="1"/>
</dbReference>
<dbReference type="HOGENOM" id="CLU_090829_1_0_1"/>